<dbReference type="InterPro" id="IPR013525">
    <property type="entry name" value="ABC2_TM"/>
</dbReference>
<feature type="transmembrane region" description="Helical" evidence="8">
    <location>
        <begin position="301"/>
        <end position="322"/>
    </location>
</feature>
<dbReference type="PANTHER" id="PTHR30294">
    <property type="entry name" value="MEMBRANE COMPONENT OF ABC TRANSPORTER YHHJ-RELATED"/>
    <property type="match status" value="1"/>
</dbReference>
<dbReference type="EMBL" id="DSVI01000004">
    <property type="protein sequence ID" value="HGT46653.1"/>
    <property type="molecule type" value="Genomic_DNA"/>
</dbReference>
<protein>
    <submittedName>
        <fullName evidence="10">ABC transporter permease</fullName>
    </submittedName>
</protein>
<evidence type="ECO:0000256" key="8">
    <source>
        <dbReference type="SAM" id="Phobius"/>
    </source>
</evidence>
<comment type="subcellular location">
    <subcellularLocation>
        <location evidence="1">Cell membrane</location>
        <topology evidence="1">Multi-pass membrane protein</topology>
    </subcellularLocation>
</comment>
<reference evidence="10" key="1">
    <citation type="journal article" date="2020" name="mSystems">
        <title>Genome- and Community-Level Interaction Insights into Carbon Utilization and Element Cycling Functions of Hydrothermarchaeota in Hydrothermal Sediment.</title>
        <authorList>
            <person name="Zhou Z."/>
            <person name="Liu Y."/>
            <person name="Xu W."/>
            <person name="Pan J."/>
            <person name="Luo Z.H."/>
            <person name="Li M."/>
        </authorList>
    </citation>
    <scope>NUCLEOTIDE SEQUENCE [LARGE SCALE GENOMIC DNA]</scope>
    <source>
        <strain evidence="10">SpSt-500</strain>
    </source>
</reference>
<keyword evidence="7 8" id="KW-0472">Membrane</keyword>
<feature type="transmembrane region" description="Helical" evidence="8">
    <location>
        <begin position="184"/>
        <end position="209"/>
    </location>
</feature>
<keyword evidence="5 8" id="KW-0812">Transmembrane</keyword>
<dbReference type="AlphaFoldDB" id="A0A832CZ74"/>
<dbReference type="PANTHER" id="PTHR30294:SF46">
    <property type="entry name" value="ABC TRANSPORTER PERMEASE"/>
    <property type="match status" value="1"/>
</dbReference>
<gene>
    <name evidence="10" type="ORF">ENS56_01300</name>
</gene>
<feature type="transmembrane region" description="Helical" evidence="8">
    <location>
        <begin position="241"/>
        <end position="261"/>
    </location>
</feature>
<evidence type="ECO:0000256" key="4">
    <source>
        <dbReference type="ARBA" id="ARBA00022475"/>
    </source>
</evidence>
<dbReference type="InterPro" id="IPR047817">
    <property type="entry name" value="ABC2_TM_bact-type"/>
</dbReference>
<sequence>MLKAIINIAKNELNQIRNSRITVFLYSIFPLIIFLCFSIVYQNEIIREIPVAIIDEDKSDLSRTIIQYIESSPSMKIVSYCNNQDEMKEEFLKGEIHGAFYFPADFSNKIKSGKQSDVIMFINASNLLISNSILNDGTKILKTVNAGILLKKFKSNGMTEKQAMNLINPIKVESNILYNSNYSYITYLIPGLTTFILMMIVMMGAVPIINHKLTESEFQNELSITNNNISPLLVGKSIPHLIFHFANALILVGIIFPLFHINVKSSQFILIIYLFFFIVVSFSFGIMLSSLIPKRSFATEVALFVLTPAFIYSGLTFPLWAMPEIHQMIAKLIPYTYFLSGFIKLYEMGTEIIYLKKEIIVLSIFLFISFAITMISIKVRLNILRENSDEKY</sequence>
<feature type="transmembrane region" description="Helical" evidence="8">
    <location>
        <begin position="359"/>
        <end position="377"/>
    </location>
</feature>
<evidence type="ECO:0000256" key="5">
    <source>
        <dbReference type="ARBA" id="ARBA00022692"/>
    </source>
</evidence>
<accession>A0A832CZ74</accession>
<feature type="transmembrane region" description="Helical" evidence="8">
    <location>
        <begin position="267"/>
        <end position="289"/>
    </location>
</feature>
<keyword evidence="3" id="KW-0813">Transport</keyword>
<organism evidence="10">
    <name type="scientific">Ignavibacterium album</name>
    <dbReference type="NCBI Taxonomy" id="591197"/>
    <lineage>
        <taxon>Bacteria</taxon>
        <taxon>Pseudomonadati</taxon>
        <taxon>Ignavibacteriota</taxon>
        <taxon>Ignavibacteria</taxon>
        <taxon>Ignavibacteriales</taxon>
        <taxon>Ignavibacteriaceae</taxon>
        <taxon>Ignavibacterium</taxon>
    </lineage>
</organism>
<name>A0A832CZ74_9BACT</name>
<dbReference type="Gene3D" id="3.40.1710.10">
    <property type="entry name" value="abc type-2 transporter like domain"/>
    <property type="match status" value="1"/>
</dbReference>
<evidence type="ECO:0000259" key="9">
    <source>
        <dbReference type="PROSITE" id="PS51012"/>
    </source>
</evidence>
<evidence type="ECO:0000256" key="6">
    <source>
        <dbReference type="ARBA" id="ARBA00022989"/>
    </source>
</evidence>
<keyword evidence="4" id="KW-1003">Cell membrane</keyword>
<feature type="transmembrane region" description="Helical" evidence="8">
    <location>
        <begin position="21"/>
        <end position="41"/>
    </location>
</feature>
<evidence type="ECO:0000256" key="1">
    <source>
        <dbReference type="ARBA" id="ARBA00004651"/>
    </source>
</evidence>
<evidence type="ECO:0000256" key="7">
    <source>
        <dbReference type="ARBA" id="ARBA00023136"/>
    </source>
</evidence>
<evidence type="ECO:0000256" key="2">
    <source>
        <dbReference type="ARBA" id="ARBA00007783"/>
    </source>
</evidence>
<dbReference type="GO" id="GO:0005886">
    <property type="term" value="C:plasma membrane"/>
    <property type="evidence" value="ECO:0007669"/>
    <property type="project" value="UniProtKB-SubCell"/>
</dbReference>
<dbReference type="PROSITE" id="PS51012">
    <property type="entry name" value="ABC_TM2"/>
    <property type="match status" value="1"/>
</dbReference>
<proteinExistence type="inferred from homology"/>
<comment type="similarity">
    <text evidence="2">Belongs to the ABC-2 integral membrane protein family.</text>
</comment>
<feature type="domain" description="ABC transmembrane type-2" evidence="9">
    <location>
        <begin position="154"/>
        <end position="380"/>
    </location>
</feature>
<dbReference type="Pfam" id="PF12698">
    <property type="entry name" value="ABC2_membrane_3"/>
    <property type="match status" value="1"/>
</dbReference>
<dbReference type="GO" id="GO:0140359">
    <property type="term" value="F:ABC-type transporter activity"/>
    <property type="evidence" value="ECO:0007669"/>
    <property type="project" value="InterPro"/>
</dbReference>
<keyword evidence="6 8" id="KW-1133">Transmembrane helix</keyword>
<feature type="transmembrane region" description="Helical" evidence="8">
    <location>
        <begin position="328"/>
        <end position="347"/>
    </location>
</feature>
<evidence type="ECO:0000313" key="10">
    <source>
        <dbReference type="EMBL" id="HGT46653.1"/>
    </source>
</evidence>
<comment type="caution">
    <text evidence="10">The sequence shown here is derived from an EMBL/GenBank/DDBJ whole genome shotgun (WGS) entry which is preliminary data.</text>
</comment>
<dbReference type="InterPro" id="IPR051449">
    <property type="entry name" value="ABC-2_transporter_component"/>
</dbReference>
<evidence type="ECO:0000256" key="3">
    <source>
        <dbReference type="ARBA" id="ARBA00022448"/>
    </source>
</evidence>